<reference evidence="7 8" key="1">
    <citation type="submission" date="2024-03" db="EMBL/GenBank/DDBJ databases">
        <title>Mouse gut bacterial collection (mGBC) of GemPharmatech.</title>
        <authorList>
            <person name="He Y."/>
            <person name="Dong L."/>
            <person name="Wu D."/>
            <person name="Gao X."/>
            <person name="Lin Z."/>
        </authorList>
    </citation>
    <scope>NUCLEOTIDE SEQUENCE [LARGE SCALE GENOMIC DNA]</scope>
    <source>
        <strain evidence="7 8">54-13</strain>
    </source>
</reference>
<evidence type="ECO:0000256" key="2">
    <source>
        <dbReference type="ARBA" id="ARBA00022723"/>
    </source>
</evidence>
<organism evidence="7 8">
    <name type="scientific">Heminiphilus faecis</name>
    <dbReference type="NCBI Taxonomy" id="2601703"/>
    <lineage>
        <taxon>Bacteria</taxon>
        <taxon>Pseudomonadati</taxon>
        <taxon>Bacteroidota</taxon>
        <taxon>Bacteroidia</taxon>
        <taxon>Bacteroidales</taxon>
        <taxon>Muribaculaceae</taxon>
        <taxon>Heminiphilus</taxon>
    </lineage>
</organism>
<dbReference type="Gene3D" id="3.30.70.360">
    <property type="match status" value="1"/>
</dbReference>
<protein>
    <submittedName>
        <fullName evidence="7">M20 family metallo-hydrolase</fullName>
    </submittedName>
</protein>
<evidence type="ECO:0000259" key="6">
    <source>
        <dbReference type="Pfam" id="PF07687"/>
    </source>
</evidence>
<dbReference type="PANTHER" id="PTHR43808">
    <property type="entry name" value="ACETYLORNITHINE DEACETYLASE"/>
    <property type="match status" value="1"/>
</dbReference>
<evidence type="ECO:0000256" key="1">
    <source>
        <dbReference type="ARBA" id="ARBA00001947"/>
    </source>
</evidence>
<feature type="domain" description="Peptidase M20 dimerisation" evidence="6">
    <location>
        <begin position="166"/>
        <end position="263"/>
    </location>
</feature>
<gene>
    <name evidence="7" type="ORF">AAK873_11640</name>
</gene>
<keyword evidence="8" id="KW-1185">Reference proteome</keyword>
<dbReference type="SUPFAM" id="SSF55031">
    <property type="entry name" value="Bacterial exopeptidase dimerisation domain"/>
    <property type="match status" value="1"/>
</dbReference>
<evidence type="ECO:0000313" key="7">
    <source>
        <dbReference type="EMBL" id="MEY8246261.1"/>
    </source>
</evidence>
<keyword evidence="2" id="KW-0479">Metal-binding</keyword>
<dbReference type="Gene3D" id="3.40.630.10">
    <property type="entry name" value="Zn peptidases"/>
    <property type="match status" value="1"/>
</dbReference>
<proteinExistence type="predicted"/>
<dbReference type="CDD" id="cd05651">
    <property type="entry name" value="M20_ArgE_DapE-like"/>
    <property type="match status" value="1"/>
</dbReference>
<comment type="cofactor">
    <cofactor evidence="1">
        <name>Zn(2+)</name>
        <dbReference type="ChEBI" id="CHEBI:29105"/>
    </cofactor>
</comment>
<dbReference type="RefSeq" id="WP_121698223.1">
    <property type="nucleotide sequence ID" value="NZ_JBCLPP010000038.1"/>
</dbReference>
<dbReference type="InterPro" id="IPR050072">
    <property type="entry name" value="Peptidase_M20A"/>
</dbReference>
<dbReference type="SUPFAM" id="SSF53187">
    <property type="entry name" value="Zn-dependent exopeptidases"/>
    <property type="match status" value="1"/>
</dbReference>
<evidence type="ECO:0000256" key="3">
    <source>
        <dbReference type="ARBA" id="ARBA00022801"/>
    </source>
</evidence>
<dbReference type="Pfam" id="PF01546">
    <property type="entry name" value="Peptidase_M20"/>
    <property type="match status" value="1"/>
</dbReference>
<comment type="caution">
    <text evidence="7">The sequence shown here is derived from an EMBL/GenBank/DDBJ whole genome shotgun (WGS) entry which is preliminary data.</text>
</comment>
<keyword evidence="5" id="KW-0170">Cobalt</keyword>
<keyword evidence="4" id="KW-0862">Zinc</keyword>
<dbReference type="InterPro" id="IPR001261">
    <property type="entry name" value="ArgE/DapE_CS"/>
</dbReference>
<sequence length="353" mass="37932">MDELFYQAVDLLRELIATPSVSRDERAASDKVEAYLKSKGVNVRRHGNNLWAIAEGYDDSYPTLLLNSHIDTVKPVAGWTQNPFVPTEKDGRLYGLGSNDAGASLVSLIAAFIYMNTRQRDYNLILAVSAEEEVSGCNGLESIIPMLPPVALALVGEPTGMNPAVAEKGLMVLDGIVTGVSGHAARNEGINAIYNALPVIDTLRTLQLPRISPLLGPVKISVTQIEAGTQHNVVPDSCRIVVDVRSTDCYTNEETLALIKQAVPGCTLTPRSTRLNPSGIDTSHALVQRFAMAGGIPYGSPTLSDQALMPWPSFKIGPGDSARSHTADEFIAIDEIRQALALYIKALDGLKLS</sequence>
<dbReference type="PANTHER" id="PTHR43808:SF31">
    <property type="entry name" value="N-ACETYL-L-CITRULLINE DEACETYLASE"/>
    <property type="match status" value="1"/>
</dbReference>
<dbReference type="Proteomes" id="UP001565200">
    <property type="component" value="Unassembled WGS sequence"/>
</dbReference>
<dbReference type="InterPro" id="IPR002933">
    <property type="entry name" value="Peptidase_M20"/>
</dbReference>
<name>A0ABV4D008_9BACT</name>
<evidence type="ECO:0000313" key="8">
    <source>
        <dbReference type="Proteomes" id="UP001565200"/>
    </source>
</evidence>
<dbReference type="Pfam" id="PF07687">
    <property type="entry name" value="M20_dimer"/>
    <property type="match status" value="1"/>
</dbReference>
<dbReference type="InterPro" id="IPR011650">
    <property type="entry name" value="Peptidase_M20_dimer"/>
</dbReference>
<accession>A0ABV4D008</accession>
<dbReference type="InterPro" id="IPR036264">
    <property type="entry name" value="Bact_exopeptidase_dim_dom"/>
</dbReference>
<keyword evidence="3" id="KW-0378">Hydrolase</keyword>
<evidence type="ECO:0000256" key="4">
    <source>
        <dbReference type="ARBA" id="ARBA00022833"/>
    </source>
</evidence>
<dbReference type="PROSITE" id="PS00758">
    <property type="entry name" value="ARGE_DAPE_CPG2_1"/>
    <property type="match status" value="1"/>
</dbReference>
<evidence type="ECO:0000256" key="5">
    <source>
        <dbReference type="ARBA" id="ARBA00023285"/>
    </source>
</evidence>
<dbReference type="EMBL" id="JBCLPP010000038">
    <property type="protein sequence ID" value="MEY8246261.1"/>
    <property type="molecule type" value="Genomic_DNA"/>
</dbReference>